<dbReference type="AlphaFoldDB" id="A0A699IXG5"/>
<dbReference type="PANTHER" id="PTHR47926">
    <property type="entry name" value="PENTATRICOPEPTIDE REPEAT-CONTAINING PROTEIN"/>
    <property type="match status" value="1"/>
</dbReference>
<dbReference type="GO" id="GO:0003723">
    <property type="term" value="F:RNA binding"/>
    <property type="evidence" value="ECO:0007669"/>
    <property type="project" value="InterPro"/>
</dbReference>
<dbReference type="Gene3D" id="1.25.40.10">
    <property type="entry name" value="Tetratricopeptide repeat domain"/>
    <property type="match status" value="1"/>
</dbReference>
<dbReference type="InterPro" id="IPR011990">
    <property type="entry name" value="TPR-like_helical_dom_sf"/>
</dbReference>
<proteinExistence type="predicted"/>
<accession>A0A699IXG5</accession>
<name>A0A699IXG5_TANCI</name>
<comment type="caution">
    <text evidence="1">The sequence shown here is derived from an EMBL/GenBank/DDBJ whole genome shotgun (WGS) entry which is preliminary data.</text>
</comment>
<reference evidence="1" key="1">
    <citation type="journal article" date="2019" name="Sci. Rep.">
        <title>Draft genome of Tanacetum cinerariifolium, the natural source of mosquito coil.</title>
        <authorList>
            <person name="Yamashiro T."/>
            <person name="Shiraishi A."/>
            <person name="Satake H."/>
            <person name="Nakayama K."/>
        </authorList>
    </citation>
    <scope>NUCLEOTIDE SEQUENCE</scope>
</reference>
<dbReference type="InterPro" id="IPR046960">
    <property type="entry name" value="PPR_At4g14850-like_plant"/>
</dbReference>
<gene>
    <name evidence="1" type="ORF">Tci_565796</name>
</gene>
<organism evidence="1">
    <name type="scientific">Tanacetum cinerariifolium</name>
    <name type="common">Dalmatian daisy</name>
    <name type="synonym">Chrysanthemum cinerariifolium</name>
    <dbReference type="NCBI Taxonomy" id="118510"/>
    <lineage>
        <taxon>Eukaryota</taxon>
        <taxon>Viridiplantae</taxon>
        <taxon>Streptophyta</taxon>
        <taxon>Embryophyta</taxon>
        <taxon>Tracheophyta</taxon>
        <taxon>Spermatophyta</taxon>
        <taxon>Magnoliopsida</taxon>
        <taxon>eudicotyledons</taxon>
        <taxon>Gunneridae</taxon>
        <taxon>Pentapetalae</taxon>
        <taxon>asterids</taxon>
        <taxon>campanulids</taxon>
        <taxon>Asterales</taxon>
        <taxon>Asteraceae</taxon>
        <taxon>Asteroideae</taxon>
        <taxon>Anthemideae</taxon>
        <taxon>Anthemidinae</taxon>
        <taxon>Tanacetum</taxon>
    </lineage>
</organism>
<evidence type="ECO:0008006" key="2">
    <source>
        <dbReference type="Google" id="ProtNLM"/>
    </source>
</evidence>
<dbReference type="SUPFAM" id="SSF48452">
    <property type="entry name" value="TPR-like"/>
    <property type="match status" value="1"/>
</dbReference>
<dbReference type="EMBL" id="BKCJ010344759">
    <property type="protein sequence ID" value="GEZ93823.1"/>
    <property type="molecule type" value="Genomic_DNA"/>
</dbReference>
<protein>
    <recommendedName>
        <fullName evidence="2">Pentatricopeptide repeat-containing protein</fullName>
    </recommendedName>
</protein>
<dbReference type="PANTHER" id="PTHR47926:SF353">
    <property type="entry name" value="DYW DOMAIN-CONTAINING PROTEIN"/>
    <property type="match status" value="1"/>
</dbReference>
<sequence length="142" mass="16370">MRNKMKLKKLEEARKVYDYFLRSGIAGDVGLVYKMIDMYWNGLGDDGLKLYEMMRNNGLFPNEETFLAILDCAGCYGKLGHLAEALEYIHMLSFKPTGEIWEAMMNYARIYGDIDLEDRSEEILINLDPLKVDPKKNPNTTS</sequence>
<evidence type="ECO:0000313" key="1">
    <source>
        <dbReference type="EMBL" id="GEZ93823.1"/>
    </source>
</evidence>
<dbReference type="GO" id="GO:0009451">
    <property type="term" value="P:RNA modification"/>
    <property type="evidence" value="ECO:0007669"/>
    <property type="project" value="InterPro"/>
</dbReference>